<protein>
    <recommendedName>
        <fullName evidence="3">SidC homolog</fullName>
    </recommendedName>
</protein>
<organism evidence="1 2">
    <name type="scientific">Legionella maioricensis</name>
    <dbReference type="NCBI Taxonomy" id="2896528"/>
    <lineage>
        <taxon>Bacteria</taxon>
        <taxon>Pseudomonadati</taxon>
        <taxon>Pseudomonadota</taxon>
        <taxon>Gammaproteobacteria</taxon>
        <taxon>Legionellales</taxon>
        <taxon>Legionellaceae</taxon>
        <taxon>Legionella</taxon>
    </lineage>
</organism>
<dbReference type="Proteomes" id="UP001139721">
    <property type="component" value="Unassembled WGS sequence"/>
</dbReference>
<proteinExistence type="predicted"/>
<dbReference type="RefSeq" id="WP_250421865.1">
    <property type="nucleotide sequence ID" value="NZ_JAJKBJ010000005.1"/>
</dbReference>
<evidence type="ECO:0000313" key="1">
    <source>
        <dbReference type="EMBL" id="MCL9683667.1"/>
    </source>
</evidence>
<comment type="caution">
    <text evidence="1">The sequence shown here is derived from an EMBL/GenBank/DDBJ whole genome shotgun (WGS) entry which is preliminary data.</text>
</comment>
<dbReference type="AlphaFoldDB" id="A0A9X2D0L7"/>
<accession>A0A9X2D0L7</accession>
<dbReference type="EMBL" id="JAJKBJ010000005">
    <property type="protein sequence ID" value="MCL9683667.1"/>
    <property type="molecule type" value="Genomic_DNA"/>
</dbReference>
<keyword evidence="2" id="KW-1185">Reference proteome</keyword>
<sequence>MESILKDHPEDLLVSRRLRDISGAEFNSITLLQHAMWAKDVRYMANMMLDCLPKNEQGEQIRLELVRQYEELMAKGLVYKLKGEWHENERHFNLQSLKTALNTYVTNHNNWSEEQRREHWCTVVGLVQTLIPAHIRHHYCDPEEAFWDNTNFAKPKLTRLLGVYSWDSTELQLWSESLVGLGSSFGIYHAVGFEMRWHNALSVGQPTMHVEKCIASNLAALTALDETRTGVDLPALIERLYTPIHNLEDDLDAQGIKL</sequence>
<name>A0A9X2D0L7_9GAMM</name>
<gene>
    <name evidence="1" type="ORF">LOX96_06150</name>
</gene>
<reference evidence="1" key="1">
    <citation type="submission" date="2021-11" db="EMBL/GenBank/DDBJ databases">
        <title>Legionella maioricencis sp. nov., a new species isolated from hot water samples in Mallorca.</title>
        <authorList>
            <person name="Crespi S."/>
            <person name="Drasar V."/>
            <person name="Salva-Serra F."/>
            <person name="Jaen-Luchoro D."/>
            <person name="Pineiro-Iglesias B."/>
            <person name="Aliaga F."/>
            <person name="Fernandez-Juarez V."/>
            <person name="Coll G."/>
            <person name="Moore E.R.B."/>
            <person name="Bennasar-Figueras A."/>
        </authorList>
    </citation>
    <scope>NUCLEOTIDE SEQUENCE</scope>
    <source>
        <strain evidence="1">HCPI-6</strain>
    </source>
</reference>
<evidence type="ECO:0000313" key="2">
    <source>
        <dbReference type="Proteomes" id="UP001139721"/>
    </source>
</evidence>
<evidence type="ECO:0008006" key="3">
    <source>
        <dbReference type="Google" id="ProtNLM"/>
    </source>
</evidence>